<reference evidence="6 7" key="1">
    <citation type="journal article" date="2019" name="Nat. Ecol. Evol.">
        <title>Megaphylogeny resolves global patterns of mushroom evolution.</title>
        <authorList>
            <person name="Varga T."/>
            <person name="Krizsan K."/>
            <person name="Foldi C."/>
            <person name="Dima B."/>
            <person name="Sanchez-Garcia M."/>
            <person name="Sanchez-Ramirez S."/>
            <person name="Szollosi G.J."/>
            <person name="Szarkandi J.G."/>
            <person name="Papp V."/>
            <person name="Albert L."/>
            <person name="Andreopoulos W."/>
            <person name="Angelini C."/>
            <person name="Antonin V."/>
            <person name="Barry K.W."/>
            <person name="Bougher N.L."/>
            <person name="Buchanan P."/>
            <person name="Buyck B."/>
            <person name="Bense V."/>
            <person name="Catcheside P."/>
            <person name="Chovatia M."/>
            <person name="Cooper J."/>
            <person name="Damon W."/>
            <person name="Desjardin D."/>
            <person name="Finy P."/>
            <person name="Geml J."/>
            <person name="Haridas S."/>
            <person name="Hughes K."/>
            <person name="Justo A."/>
            <person name="Karasinski D."/>
            <person name="Kautmanova I."/>
            <person name="Kiss B."/>
            <person name="Kocsube S."/>
            <person name="Kotiranta H."/>
            <person name="LaButti K.M."/>
            <person name="Lechner B.E."/>
            <person name="Liimatainen K."/>
            <person name="Lipzen A."/>
            <person name="Lukacs Z."/>
            <person name="Mihaltcheva S."/>
            <person name="Morgado L.N."/>
            <person name="Niskanen T."/>
            <person name="Noordeloos M.E."/>
            <person name="Ohm R.A."/>
            <person name="Ortiz-Santana B."/>
            <person name="Ovrebo C."/>
            <person name="Racz N."/>
            <person name="Riley R."/>
            <person name="Savchenko A."/>
            <person name="Shiryaev A."/>
            <person name="Soop K."/>
            <person name="Spirin V."/>
            <person name="Szebenyi C."/>
            <person name="Tomsovsky M."/>
            <person name="Tulloss R.E."/>
            <person name="Uehling J."/>
            <person name="Grigoriev I.V."/>
            <person name="Vagvolgyi C."/>
            <person name="Papp T."/>
            <person name="Martin F.M."/>
            <person name="Miettinen O."/>
            <person name="Hibbett D.S."/>
            <person name="Nagy L.G."/>
        </authorList>
    </citation>
    <scope>NUCLEOTIDE SEQUENCE [LARGE SCALE GENOMIC DNA]</scope>
    <source>
        <strain evidence="6 7">HHB13444</strain>
    </source>
</reference>
<dbReference type="Gene3D" id="1.10.1870.10">
    <property type="entry name" value="Domain 3, Saccharopine reductase"/>
    <property type="match status" value="1"/>
</dbReference>
<dbReference type="STRING" id="1314778.A0A5C3PEA3"/>
<dbReference type="PANTHER" id="PTHR11133">
    <property type="entry name" value="SACCHAROPINE DEHYDROGENASE"/>
    <property type="match status" value="1"/>
</dbReference>
<evidence type="ECO:0000313" key="6">
    <source>
        <dbReference type="EMBL" id="TFK87601.1"/>
    </source>
</evidence>
<organism evidence="6 7">
    <name type="scientific">Polyporus arcularius HHB13444</name>
    <dbReference type="NCBI Taxonomy" id="1314778"/>
    <lineage>
        <taxon>Eukaryota</taxon>
        <taxon>Fungi</taxon>
        <taxon>Dikarya</taxon>
        <taxon>Basidiomycota</taxon>
        <taxon>Agaricomycotina</taxon>
        <taxon>Agaricomycetes</taxon>
        <taxon>Polyporales</taxon>
        <taxon>Polyporaceae</taxon>
        <taxon>Polyporus</taxon>
    </lineage>
</organism>
<dbReference type="InParanoid" id="A0A5C3PEA3"/>
<keyword evidence="7" id="KW-1185">Reference proteome</keyword>
<evidence type="ECO:0000259" key="5">
    <source>
        <dbReference type="Pfam" id="PF16653"/>
    </source>
</evidence>
<evidence type="ECO:0000256" key="3">
    <source>
        <dbReference type="ARBA" id="ARBA00023154"/>
    </source>
</evidence>
<dbReference type="Pfam" id="PF03435">
    <property type="entry name" value="Sacchrp_dh_NADP"/>
    <property type="match status" value="1"/>
</dbReference>
<dbReference type="GO" id="GO:0005737">
    <property type="term" value="C:cytoplasm"/>
    <property type="evidence" value="ECO:0007669"/>
    <property type="project" value="TreeGrafter"/>
</dbReference>
<dbReference type="PANTHER" id="PTHR11133:SF22">
    <property type="entry name" value="ALPHA-AMINOADIPIC SEMIALDEHYDE SYNTHASE, MITOCHONDRIAL"/>
    <property type="match status" value="1"/>
</dbReference>
<dbReference type="SUPFAM" id="SSF55347">
    <property type="entry name" value="Glyceraldehyde-3-phosphate dehydrogenase-like, C-terminal domain"/>
    <property type="match status" value="1"/>
</dbReference>
<dbReference type="Pfam" id="PF16653">
    <property type="entry name" value="Sacchrp_dh_C"/>
    <property type="match status" value="1"/>
</dbReference>
<sequence length="454" mass="49327">MSSPTKRILLLGAGAVARPCAEYITQRPQNVLTVACRTLSSAEALVSGLPNATATVLDVGSEDSEKRAAVEKAIAEHDLVVSLVPYAYHPNVIKAAIKGKTNVVTTSYISPAMRELEDEIKKAGIVVMNEIGLDPGVDHLYAVKVVDEVHAKGGKVKEFYSFCGGLPAPECAGNPLGYKFSWSPRGNLLVHLNSATYLAGGKEVHIPGKDLMNSAKPYSIVDGLSLVAFPNRSSLPFRETYQIPEAETVMRGSVRYTGFPEYVNALVAIGLLNPDPQPWLKDGLTWAEITQHTTGAAEASEESLINRAKELCQFPDEEESTRVISGLKWIGIFSRDKAEIRYGNLLDTLCARLEPLMKFQEGERDLVVLQHKFVVEWADGKIDTITSTLAAYGEPNGHSAMARYVGVPCGIAVQFVLDGFFKAPGIYAPHTKEICDPIREQVEAQGMGLVEKVL</sequence>
<proteinExistence type="predicted"/>
<dbReference type="Gene3D" id="3.40.50.720">
    <property type="entry name" value="NAD(P)-binding Rossmann-like Domain"/>
    <property type="match status" value="1"/>
</dbReference>
<accession>A0A5C3PEA3</accession>
<feature type="domain" description="Saccharopine dehydrogenase NADP binding" evidence="4">
    <location>
        <begin position="8"/>
        <end position="128"/>
    </location>
</feature>
<dbReference type="InterPro" id="IPR032095">
    <property type="entry name" value="Sacchrp_dh-like_C"/>
</dbReference>
<dbReference type="InterPro" id="IPR005097">
    <property type="entry name" value="Sacchrp_dh_NADP-bd"/>
</dbReference>
<dbReference type="AlphaFoldDB" id="A0A5C3PEA3"/>
<gene>
    <name evidence="6" type="ORF">K466DRAFT_548412</name>
</gene>
<dbReference type="Gene3D" id="3.30.360.10">
    <property type="entry name" value="Dihydrodipicolinate Reductase, domain 2"/>
    <property type="match status" value="1"/>
</dbReference>
<dbReference type="Proteomes" id="UP000308197">
    <property type="component" value="Unassembled WGS sequence"/>
</dbReference>
<dbReference type="GO" id="GO:0004753">
    <property type="term" value="F:saccharopine dehydrogenase activity"/>
    <property type="evidence" value="ECO:0007669"/>
    <property type="project" value="TreeGrafter"/>
</dbReference>
<dbReference type="EMBL" id="ML211146">
    <property type="protein sequence ID" value="TFK87601.1"/>
    <property type="molecule type" value="Genomic_DNA"/>
</dbReference>
<dbReference type="InterPro" id="IPR036291">
    <property type="entry name" value="NAD(P)-bd_dom_sf"/>
</dbReference>
<keyword evidence="2" id="KW-0560">Oxidoreductase</keyword>
<dbReference type="GO" id="GO:0019878">
    <property type="term" value="P:lysine biosynthetic process via aminoadipic acid"/>
    <property type="evidence" value="ECO:0007669"/>
    <property type="project" value="TreeGrafter"/>
</dbReference>
<dbReference type="FunCoup" id="A0A5C3PEA3">
    <property type="interactions" value="351"/>
</dbReference>
<dbReference type="InterPro" id="IPR051168">
    <property type="entry name" value="AASS"/>
</dbReference>
<dbReference type="SUPFAM" id="SSF51735">
    <property type="entry name" value="NAD(P)-binding Rossmann-fold domains"/>
    <property type="match status" value="1"/>
</dbReference>
<name>A0A5C3PEA3_9APHY</name>
<keyword evidence="3" id="KW-0457">Lysine biosynthesis</keyword>
<keyword evidence="3" id="KW-0028">Amino-acid biosynthesis</keyword>
<keyword evidence="1" id="KW-0521">NADP</keyword>
<protein>
    <submittedName>
        <fullName evidence="6">Saccharopine dehydrogenase</fullName>
    </submittedName>
</protein>
<evidence type="ECO:0000256" key="2">
    <source>
        <dbReference type="ARBA" id="ARBA00023002"/>
    </source>
</evidence>
<evidence type="ECO:0000313" key="7">
    <source>
        <dbReference type="Proteomes" id="UP000308197"/>
    </source>
</evidence>
<dbReference type="FunFam" id="3.40.50.720:FF:000072">
    <property type="entry name" value="Saccharopine dehydrogenase [NADP(+), L-glutamate-forming]"/>
    <property type="match status" value="1"/>
</dbReference>
<dbReference type="FunFam" id="3.30.360.10:FF:000008">
    <property type="entry name" value="Alpha-aminoadipic semialdehyde synthase, mitochondrial"/>
    <property type="match status" value="1"/>
</dbReference>
<feature type="domain" description="Saccharopine dehydrogenase-like C-terminal" evidence="5">
    <location>
        <begin position="132"/>
        <end position="446"/>
    </location>
</feature>
<evidence type="ECO:0000259" key="4">
    <source>
        <dbReference type="Pfam" id="PF03435"/>
    </source>
</evidence>
<evidence type="ECO:0000256" key="1">
    <source>
        <dbReference type="ARBA" id="ARBA00022857"/>
    </source>
</evidence>